<protein>
    <recommendedName>
        <fullName evidence="3">F-box domain-containing protein</fullName>
    </recommendedName>
</protein>
<keyword evidence="2" id="KW-1185">Reference proteome</keyword>
<dbReference type="Proteomes" id="UP001221757">
    <property type="component" value="Unassembled WGS sequence"/>
</dbReference>
<dbReference type="EMBL" id="JARKIE010000332">
    <property type="protein sequence ID" value="KAJ7653745.1"/>
    <property type="molecule type" value="Genomic_DNA"/>
</dbReference>
<name>A0AAD7CMR3_MYCRO</name>
<dbReference type="AlphaFoldDB" id="A0AAD7CMR3"/>
<proteinExistence type="predicted"/>
<accession>A0AAD7CMR3</accession>
<organism evidence="1 2">
    <name type="scientific">Mycena rosella</name>
    <name type="common">Pink bonnet</name>
    <name type="synonym">Agaricus rosellus</name>
    <dbReference type="NCBI Taxonomy" id="1033263"/>
    <lineage>
        <taxon>Eukaryota</taxon>
        <taxon>Fungi</taxon>
        <taxon>Dikarya</taxon>
        <taxon>Basidiomycota</taxon>
        <taxon>Agaricomycotina</taxon>
        <taxon>Agaricomycetes</taxon>
        <taxon>Agaricomycetidae</taxon>
        <taxon>Agaricales</taxon>
        <taxon>Marasmiineae</taxon>
        <taxon>Mycenaceae</taxon>
        <taxon>Mycena</taxon>
    </lineage>
</organism>
<evidence type="ECO:0008006" key="3">
    <source>
        <dbReference type="Google" id="ProtNLM"/>
    </source>
</evidence>
<sequence>MPSSHPSDYLALLSVCETTQDPPGPCPILAIPTEITAQIFTHCLPDSISPPDFDKAPLLLGRICSDWRAIAQDSPELWTSLKIARPDILVELIETWLSRAGNLPLSLILEVSFFEEEWDSAPYIDVLKVYSQTWRDVRLELPSEQSLAKFGLDLHLPMLECLAIDLLESPEDPVNVFRSAHALRHLILEEVIHPTAMSLPWVQLTCFESNTGALKAEDFMTILQYTPNITKLGITIYNDTEVDRLPDVPPLMSLTSLSLCSSLLGSMDILEHLSLPALQILDLSSILFSGRELIPPLHRFLSQPGRRLRELAMRIDGDKPLEEDFILLLETQPTLQKFNLCEGSLDLLIAICHRLNDGSPFLPRLTNLAASPHIYPVEQITSTFPVMLDVLVDALSTRWAAPPELCAQIRTCTLSWSGVRTDDLDNIVGAFRPRQEELTALGITMSVGS</sequence>
<evidence type="ECO:0000313" key="1">
    <source>
        <dbReference type="EMBL" id="KAJ7653745.1"/>
    </source>
</evidence>
<reference evidence="1" key="1">
    <citation type="submission" date="2023-03" db="EMBL/GenBank/DDBJ databases">
        <title>Massive genome expansion in bonnet fungi (Mycena s.s.) driven by repeated elements and novel gene families across ecological guilds.</title>
        <authorList>
            <consortium name="Lawrence Berkeley National Laboratory"/>
            <person name="Harder C.B."/>
            <person name="Miyauchi S."/>
            <person name="Viragh M."/>
            <person name="Kuo A."/>
            <person name="Thoen E."/>
            <person name="Andreopoulos B."/>
            <person name="Lu D."/>
            <person name="Skrede I."/>
            <person name="Drula E."/>
            <person name="Henrissat B."/>
            <person name="Morin E."/>
            <person name="Kohler A."/>
            <person name="Barry K."/>
            <person name="LaButti K."/>
            <person name="Morin E."/>
            <person name="Salamov A."/>
            <person name="Lipzen A."/>
            <person name="Mereny Z."/>
            <person name="Hegedus B."/>
            <person name="Baldrian P."/>
            <person name="Stursova M."/>
            <person name="Weitz H."/>
            <person name="Taylor A."/>
            <person name="Grigoriev I.V."/>
            <person name="Nagy L.G."/>
            <person name="Martin F."/>
            <person name="Kauserud H."/>
        </authorList>
    </citation>
    <scope>NUCLEOTIDE SEQUENCE</scope>
    <source>
        <strain evidence="1">CBHHK067</strain>
    </source>
</reference>
<comment type="caution">
    <text evidence="1">The sequence shown here is derived from an EMBL/GenBank/DDBJ whole genome shotgun (WGS) entry which is preliminary data.</text>
</comment>
<evidence type="ECO:0000313" key="2">
    <source>
        <dbReference type="Proteomes" id="UP001221757"/>
    </source>
</evidence>
<gene>
    <name evidence="1" type="ORF">B0H17DRAFT_394635</name>
</gene>